<dbReference type="GO" id="GO:0016151">
    <property type="term" value="F:nickel cation binding"/>
    <property type="evidence" value="ECO:0007669"/>
    <property type="project" value="InterPro"/>
</dbReference>
<gene>
    <name evidence="3" type="ORF">FFLO_06322</name>
</gene>
<organism evidence="3 4">
    <name type="scientific">Filobasidium floriforme</name>
    <dbReference type="NCBI Taxonomy" id="5210"/>
    <lineage>
        <taxon>Eukaryota</taxon>
        <taxon>Fungi</taxon>
        <taxon>Dikarya</taxon>
        <taxon>Basidiomycota</taxon>
        <taxon>Agaricomycotina</taxon>
        <taxon>Tremellomycetes</taxon>
        <taxon>Filobasidiales</taxon>
        <taxon>Filobasidiaceae</taxon>
        <taxon>Filobasidium</taxon>
    </lineage>
</organism>
<sequence>MHVTTTPGSSPGHGLLVLSSPLANGGRSRFSSLSASYPLKLLSPSPLTSTPENLGTCYVLAYGGGLVAGDEISLDIVVQAGAGLLLLTQGSTKVFRVRPGLRPLSLGPQRNPGSGKDHGKTIQRQHIRVEQDGYLLLLPNAVQPYASSSYHQAQRVTLQGHGSSVVLLDWFTSGRSLSVSKTSTRGIVGCGKTKEEWEFERYSSLNEVVLDGEVIMRERTVLDNDNGDETIPSTETPTAAKGTIPIPTLADRMRPYQTYATMLIYGPHFQTLLKALQTLSQDPSQTQFQAQRPNGTLLWSFSLVGKSASRSGDAQQGGVLRVAGVETEVVGEFIRGVLERGGVERLVGKGLWERIW</sequence>
<proteinExistence type="inferred from homology"/>
<evidence type="ECO:0008006" key="5">
    <source>
        <dbReference type="Google" id="ProtNLM"/>
    </source>
</evidence>
<evidence type="ECO:0000256" key="1">
    <source>
        <dbReference type="ARBA" id="ARBA00007177"/>
    </source>
</evidence>
<dbReference type="PANTHER" id="PTHR33643:SF1">
    <property type="entry name" value="UREASE ACCESSORY PROTEIN D"/>
    <property type="match status" value="1"/>
</dbReference>
<dbReference type="PANTHER" id="PTHR33643">
    <property type="entry name" value="UREASE ACCESSORY PROTEIN D"/>
    <property type="match status" value="1"/>
</dbReference>
<keyword evidence="2" id="KW-0143">Chaperone</keyword>
<evidence type="ECO:0000313" key="3">
    <source>
        <dbReference type="EMBL" id="KAG7528233.1"/>
    </source>
</evidence>
<dbReference type="HAMAP" id="MF_01384">
    <property type="entry name" value="UreD"/>
    <property type="match status" value="1"/>
</dbReference>
<reference evidence="3" key="1">
    <citation type="submission" date="2020-04" db="EMBL/GenBank/DDBJ databases">
        <title>Analysis of mating type loci in Filobasidium floriforme.</title>
        <authorList>
            <person name="Nowrousian M."/>
        </authorList>
    </citation>
    <scope>NUCLEOTIDE SEQUENCE</scope>
    <source>
        <strain evidence="3">CBS 6242</strain>
    </source>
</reference>
<comment type="similarity">
    <text evidence="1">Belongs to the UreD family.</text>
</comment>
<accession>A0A8K0JF61</accession>
<dbReference type="AlphaFoldDB" id="A0A8K0JF61"/>
<comment type="caution">
    <text evidence="3">The sequence shown here is derived from an EMBL/GenBank/DDBJ whole genome shotgun (WGS) entry which is preliminary data.</text>
</comment>
<name>A0A8K0JF61_9TREE</name>
<dbReference type="EMBL" id="JABELV010000197">
    <property type="protein sequence ID" value="KAG7528233.1"/>
    <property type="molecule type" value="Genomic_DNA"/>
</dbReference>
<keyword evidence="4" id="KW-1185">Reference proteome</keyword>
<dbReference type="Pfam" id="PF01774">
    <property type="entry name" value="UreD"/>
    <property type="match status" value="1"/>
</dbReference>
<protein>
    <recommendedName>
        <fullName evidence="5">Urease accessory protein UreD</fullName>
    </recommendedName>
</protein>
<evidence type="ECO:0000256" key="2">
    <source>
        <dbReference type="ARBA" id="ARBA00023186"/>
    </source>
</evidence>
<dbReference type="Proteomes" id="UP000812966">
    <property type="component" value="Unassembled WGS sequence"/>
</dbReference>
<dbReference type="InterPro" id="IPR002669">
    <property type="entry name" value="UreD"/>
</dbReference>
<evidence type="ECO:0000313" key="4">
    <source>
        <dbReference type="Proteomes" id="UP000812966"/>
    </source>
</evidence>